<proteinExistence type="predicted"/>
<evidence type="ECO:0000259" key="2">
    <source>
        <dbReference type="PROSITE" id="PS51792"/>
    </source>
</evidence>
<dbReference type="AlphaFoldDB" id="A0A6N2AH22"/>
<feature type="region of interest" description="Disordered" evidence="1">
    <location>
        <begin position="118"/>
        <end position="252"/>
    </location>
</feature>
<accession>A0A6N2AH22</accession>
<dbReference type="PROSITE" id="PS51792">
    <property type="entry name" value="YIPPEE"/>
    <property type="match status" value="1"/>
</dbReference>
<gene>
    <name evidence="3" type="ORF">EJD97_008983</name>
</gene>
<sequence>MMILKKSRRNSNDSIYCCMCRNPVARVQDYISRVRLAGVFSRVYNVVVSNDHENFHFGSIIADTYCGQCRMLIGWEYIEVPLWFVVRDGRFVLFLSGLCYWDGVPLLHLNEEEDLGANEENADQDGDAHEQNDANEQDVGVNEENTDKDGDATDQDGDATDQDGDSTDQDGEATDQDGDSTDEDGDSTDEDGDSTDEDGDSTDEDGDSTDEDGDSTDEDGDSTDQDGDVTDQDGDSIDQDVGVNEENADQDG</sequence>
<organism evidence="3">
    <name type="scientific">Solanum chilense</name>
    <name type="common">Tomato</name>
    <name type="synonym">Lycopersicon chilense</name>
    <dbReference type="NCBI Taxonomy" id="4083"/>
    <lineage>
        <taxon>Eukaryota</taxon>
        <taxon>Viridiplantae</taxon>
        <taxon>Streptophyta</taxon>
        <taxon>Embryophyta</taxon>
        <taxon>Tracheophyta</taxon>
        <taxon>Spermatophyta</taxon>
        <taxon>Magnoliopsida</taxon>
        <taxon>eudicotyledons</taxon>
        <taxon>Gunneridae</taxon>
        <taxon>Pentapetalae</taxon>
        <taxon>asterids</taxon>
        <taxon>lamiids</taxon>
        <taxon>Solanales</taxon>
        <taxon>Solanaceae</taxon>
        <taxon>Solanoideae</taxon>
        <taxon>Solaneae</taxon>
        <taxon>Solanum</taxon>
        <taxon>Solanum subgen. Lycopersicon</taxon>
    </lineage>
</organism>
<feature type="compositionally biased region" description="Acidic residues" evidence="1">
    <location>
        <begin position="152"/>
        <end position="238"/>
    </location>
</feature>
<evidence type="ECO:0000256" key="1">
    <source>
        <dbReference type="SAM" id="MobiDB-lite"/>
    </source>
</evidence>
<dbReference type="EMBL" id="RXGB01023679">
    <property type="protein sequence ID" value="TMW81555.1"/>
    <property type="molecule type" value="Genomic_DNA"/>
</dbReference>
<feature type="non-terminal residue" evidence="3">
    <location>
        <position position="252"/>
    </location>
</feature>
<evidence type="ECO:0000313" key="3">
    <source>
        <dbReference type="EMBL" id="TMW81555.1"/>
    </source>
</evidence>
<name>A0A6N2AH22_SOLCI</name>
<reference evidence="3" key="1">
    <citation type="submission" date="2019-05" db="EMBL/GenBank/DDBJ databases">
        <title>The de novo reference genome and transcriptome assemblies of the wild tomato species Solanum chilense.</title>
        <authorList>
            <person name="Stam R."/>
            <person name="Nosenko T."/>
            <person name="Hoerger A.C."/>
            <person name="Stephan W."/>
            <person name="Seidel M.A."/>
            <person name="Kuhn J.M.M."/>
            <person name="Haberer G."/>
            <person name="Tellier A."/>
        </authorList>
    </citation>
    <scope>NUCLEOTIDE SEQUENCE</scope>
    <source>
        <tissue evidence="3">Mature leaves</tissue>
    </source>
</reference>
<dbReference type="InterPro" id="IPR034751">
    <property type="entry name" value="Yippee"/>
</dbReference>
<protein>
    <recommendedName>
        <fullName evidence="2">Yippee domain-containing protein</fullName>
    </recommendedName>
</protein>
<comment type="caution">
    <text evidence="3">The sequence shown here is derived from an EMBL/GenBank/DDBJ whole genome shotgun (WGS) entry which is preliminary data.</text>
</comment>
<feature type="domain" description="Yippee" evidence="2">
    <location>
        <begin position="13"/>
        <end position="102"/>
    </location>
</feature>